<name>A0A917JP94_9GAMM</name>
<reference evidence="2" key="2">
    <citation type="submission" date="2020-09" db="EMBL/GenBank/DDBJ databases">
        <authorList>
            <person name="Sun Q."/>
            <person name="Ohkuma M."/>
        </authorList>
    </citation>
    <scope>NUCLEOTIDE SEQUENCE</scope>
    <source>
        <strain evidence="2">JCM 13919</strain>
    </source>
</reference>
<dbReference type="Proteomes" id="UP000630149">
    <property type="component" value="Unassembled WGS sequence"/>
</dbReference>
<dbReference type="RefSeq" id="WP_131775911.1">
    <property type="nucleotide sequence ID" value="NZ_BMOB01000002.1"/>
</dbReference>
<organism evidence="2 3">
    <name type="scientific">Legionella impletisoli</name>
    <dbReference type="NCBI Taxonomy" id="343510"/>
    <lineage>
        <taxon>Bacteria</taxon>
        <taxon>Pseudomonadati</taxon>
        <taxon>Pseudomonadota</taxon>
        <taxon>Gammaproteobacteria</taxon>
        <taxon>Legionellales</taxon>
        <taxon>Legionellaceae</taxon>
        <taxon>Legionella</taxon>
    </lineage>
</organism>
<dbReference type="OrthoDB" id="9810922at2"/>
<protein>
    <recommendedName>
        <fullName evidence="1">Carrier domain-containing protein</fullName>
    </recommendedName>
</protein>
<dbReference type="InterPro" id="IPR009081">
    <property type="entry name" value="PP-bd_ACP"/>
</dbReference>
<sequence>MITEQVIKKLITETIKGIDISRLGIEDNFVEFGLDSLDLASILMAIDERLGVNIPDKDVDQCSSIQGIVDYCRNKEVAL</sequence>
<dbReference type="Gene3D" id="1.10.1200.10">
    <property type="entry name" value="ACP-like"/>
    <property type="match status" value="1"/>
</dbReference>
<keyword evidence="3" id="KW-1185">Reference proteome</keyword>
<evidence type="ECO:0000313" key="2">
    <source>
        <dbReference type="EMBL" id="GGI80014.1"/>
    </source>
</evidence>
<dbReference type="SUPFAM" id="SSF47336">
    <property type="entry name" value="ACP-like"/>
    <property type="match status" value="1"/>
</dbReference>
<feature type="domain" description="Carrier" evidence="1">
    <location>
        <begin position="1"/>
        <end position="76"/>
    </location>
</feature>
<accession>A0A917JP94</accession>
<reference evidence="2" key="1">
    <citation type="journal article" date="2014" name="Int. J. Syst. Evol. Microbiol.">
        <title>Complete genome sequence of Corynebacterium casei LMG S-19264T (=DSM 44701T), isolated from a smear-ripened cheese.</title>
        <authorList>
            <consortium name="US DOE Joint Genome Institute (JGI-PGF)"/>
            <person name="Walter F."/>
            <person name="Albersmeier A."/>
            <person name="Kalinowski J."/>
            <person name="Ruckert C."/>
        </authorList>
    </citation>
    <scope>NUCLEOTIDE SEQUENCE</scope>
    <source>
        <strain evidence="2">JCM 13919</strain>
    </source>
</reference>
<evidence type="ECO:0000259" key="1">
    <source>
        <dbReference type="PROSITE" id="PS50075"/>
    </source>
</evidence>
<proteinExistence type="predicted"/>
<comment type="caution">
    <text evidence="2">The sequence shown here is derived from an EMBL/GenBank/DDBJ whole genome shotgun (WGS) entry which is preliminary data.</text>
</comment>
<dbReference type="Pfam" id="PF00550">
    <property type="entry name" value="PP-binding"/>
    <property type="match status" value="1"/>
</dbReference>
<evidence type="ECO:0000313" key="3">
    <source>
        <dbReference type="Proteomes" id="UP000630149"/>
    </source>
</evidence>
<dbReference type="EMBL" id="BMOB01000002">
    <property type="protein sequence ID" value="GGI80014.1"/>
    <property type="molecule type" value="Genomic_DNA"/>
</dbReference>
<dbReference type="InterPro" id="IPR036736">
    <property type="entry name" value="ACP-like_sf"/>
</dbReference>
<dbReference type="AlphaFoldDB" id="A0A917JP94"/>
<dbReference type="PROSITE" id="PS50075">
    <property type="entry name" value="CARRIER"/>
    <property type="match status" value="1"/>
</dbReference>
<gene>
    <name evidence="2" type="ORF">GCM10007966_05670</name>
</gene>